<reference evidence="1 2" key="1">
    <citation type="submission" date="2016-10" db="EMBL/GenBank/DDBJ databases">
        <authorList>
            <person name="de Groot N.N."/>
        </authorList>
    </citation>
    <scope>NUCLEOTIDE SEQUENCE [LARGE SCALE GENOMIC DNA]</scope>
    <source>
        <strain evidence="1 2">CPCC 100156</strain>
    </source>
</reference>
<proteinExistence type="predicted"/>
<keyword evidence="2" id="KW-1185">Reference proteome</keyword>
<protein>
    <submittedName>
        <fullName evidence="1">Uncharacterized protein</fullName>
    </submittedName>
</protein>
<dbReference type="AlphaFoldDB" id="A0A1G6RMI2"/>
<accession>A0A1G6RMI2</accession>
<sequence length="70" mass="7216">MSDGAPPCPQPPWLSDAALTAVRAARCRPGAFPRPGDAGGRAVREAVLAHHPALPFTLIAEAVAYILGSE</sequence>
<dbReference type="RefSeq" id="WP_143018093.1">
    <property type="nucleotide sequence ID" value="NZ_FMZX01000004.1"/>
</dbReference>
<gene>
    <name evidence="1" type="ORF">SAMN04487779_100468</name>
</gene>
<name>A0A1G6RMI2_9PROT</name>
<evidence type="ECO:0000313" key="2">
    <source>
        <dbReference type="Proteomes" id="UP000198925"/>
    </source>
</evidence>
<dbReference type="EMBL" id="FMZX01000004">
    <property type="protein sequence ID" value="SDD05862.1"/>
    <property type="molecule type" value="Genomic_DNA"/>
</dbReference>
<organism evidence="1 2">
    <name type="scientific">Belnapia rosea</name>
    <dbReference type="NCBI Taxonomy" id="938405"/>
    <lineage>
        <taxon>Bacteria</taxon>
        <taxon>Pseudomonadati</taxon>
        <taxon>Pseudomonadota</taxon>
        <taxon>Alphaproteobacteria</taxon>
        <taxon>Acetobacterales</taxon>
        <taxon>Roseomonadaceae</taxon>
        <taxon>Belnapia</taxon>
    </lineage>
</organism>
<evidence type="ECO:0000313" key="1">
    <source>
        <dbReference type="EMBL" id="SDD05862.1"/>
    </source>
</evidence>
<dbReference type="Proteomes" id="UP000198925">
    <property type="component" value="Unassembled WGS sequence"/>
</dbReference>